<dbReference type="EMBL" id="VFQF01000003">
    <property type="protein sequence ID" value="TQN45115.1"/>
    <property type="molecule type" value="Genomic_DNA"/>
</dbReference>
<protein>
    <submittedName>
        <fullName evidence="1">Uncharacterized protein</fullName>
    </submittedName>
</protein>
<proteinExistence type="predicted"/>
<comment type="caution">
    <text evidence="1">The sequence shown here is derived from an EMBL/GenBank/DDBJ whole genome shotgun (WGS) entry which is preliminary data.</text>
</comment>
<organism evidence="1 2">
    <name type="scientific">Humibacillus xanthopallidus</name>
    <dbReference type="NCBI Taxonomy" id="412689"/>
    <lineage>
        <taxon>Bacteria</taxon>
        <taxon>Bacillati</taxon>
        <taxon>Actinomycetota</taxon>
        <taxon>Actinomycetes</taxon>
        <taxon>Micrococcales</taxon>
        <taxon>Intrasporangiaceae</taxon>
        <taxon>Humibacillus</taxon>
    </lineage>
</organism>
<name>A0A543PM26_9MICO</name>
<reference evidence="1 2" key="1">
    <citation type="submission" date="2019-06" db="EMBL/GenBank/DDBJ databases">
        <title>Sequencing the genomes of 1000 actinobacteria strains.</title>
        <authorList>
            <person name="Klenk H.-P."/>
        </authorList>
    </citation>
    <scope>NUCLEOTIDE SEQUENCE [LARGE SCALE GENOMIC DNA]</scope>
    <source>
        <strain evidence="1 2">DSM 21776</strain>
    </source>
</reference>
<evidence type="ECO:0000313" key="1">
    <source>
        <dbReference type="EMBL" id="TQN45115.1"/>
    </source>
</evidence>
<dbReference type="Proteomes" id="UP000320085">
    <property type="component" value="Unassembled WGS sequence"/>
</dbReference>
<evidence type="ECO:0000313" key="2">
    <source>
        <dbReference type="Proteomes" id="UP000320085"/>
    </source>
</evidence>
<gene>
    <name evidence="1" type="ORF">FHX52_4348</name>
</gene>
<accession>A0A543PM26</accession>
<sequence>MVPFDVTPPAWLDPKPAIEQANFVTWEEPNLPAVRILAPESIYRPGDPKESAVPNDYLGYLLGQTKVGAHFSDQTNATVAGQTATIITATTDTSMDGSLGCPAKGTLAPACFGLQPELQLRIAVLQVHDRTILIWLRTDKAMKAADVAAKVASFNDLLAGIRFSSRPVQTATTPSGTPLDGTYQMSVSWPKVNSAGARCVGGPEGTSPQVLYELDLDHGSLVVWVQVGGPAAKREVGLADNYRIDGHRISFGDASFEYALIGHALTLSKMQGGDCGGGAIFMTKPWIRK</sequence>
<dbReference type="AlphaFoldDB" id="A0A543PM26"/>